<dbReference type="OrthoDB" id="5765975at2"/>
<proteinExistence type="predicted"/>
<keyword evidence="2" id="KW-1185">Reference proteome</keyword>
<dbReference type="AlphaFoldDB" id="A0A2S9V5I0"/>
<gene>
    <name evidence="1" type="ORF">C6Y40_20590</name>
</gene>
<evidence type="ECO:0008006" key="3">
    <source>
        <dbReference type="Google" id="ProtNLM"/>
    </source>
</evidence>
<protein>
    <recommendedName>
        <fullName evidence="3">Anti-sigma factor</fullName>
    </recommendedName>
</protein>
<reference evidence="2" key="1">
    <citation type="journal article" date="2020" name="Int. J. Syst. Evol. Microbiol.">
        <title>Alteromonas alba sp. nov., a marine bacterium isolated from the seawater of the West Pacific Ocean.</title>
        <authorList>
            <person name="Sun C."/>
            <person name="Wu Y.-H."/>
            <person name="Xamxidin M."/>
            <person name="Cheng H."/>
            <person name="Xu X.-W."/>
        </authorList>
    </citation>
    <scope>NUCLEOTIDE SEQUENCE [LARGE SCALE GENOMIC DNA]</scope>
    <source>
        <strain evidence="2">190</strain>
    </source>
</reference>
<accession>A0A2S9V5I0</accession>
<comment type="caution">
    <text evidence="1">The sequence shown here is derived from an EMBL/GenBank/DDBJ whole genome shotgun (WGS) entry which is preliminary data.</text>
</comment>
<sequence>MVNQSPEYLFGQWLDNALTEDERAAFEALCISDAEFAARVATATQLNVAAEQFSAPPMPAWDKNATFIAPDKPKWWQWQGLPAVSMAMSAAAMVMVLSGFSVQVEEGRVTMGFAQSAPAGPTEAEVAALVADRINDYQQANQAMFTQYVNALQQQQQDSSAQLAQYLLKSSRQERREDFAELVQFINQQRDDDQRYYTRQLTQLQREINAIDDGYTAVTE</sequence>
<evidence type="ECO:0000313" key="2">
    <source>
        <dbReference type="Proteomes" id="UP000238949"/>
    </source>
</evidence>
<dbReference type="EMBL" id="PVNP01000200">
    <property type="protein sequence ID" value="PRO71726.1"/>
    <property type="molecule type" value="Genomic_DNA"/>
</dbReference>
<name>A0A2S9V5I0_9ALTE</name>
<evidence type="ECO:0000313" key="1">
    <source>
        <dbReference type="EMBL" id="PRO71726.1"/>
    </source>
</evidence>
<dbReference type="RefSeq" id="WP_105936278.1">
    <property type="nucleotide sequence ID" value="NZ_PVNP01000200.1"/>
</dbReference>
<dbReference type="Proteomes" id="UP000238949">
    <property type="component" value="Unassembled WGS sequence"/>
</dbReference>
<organism evidence="1 2">
    <name type="scientific">Alteromonas alba</name>
    <dbReference type="NCBI Taxonomy" id="2079529"/>
    <lineage>
        <taxon>Bacteria</taxon>
        <taxon>Pseudomonadati</taxon>
        <taxon>Pseudomonadota</taxon>
        <taxon>Gammaproteobacteria</taxon>
        <taxon>Alteromonadales</taxon>
        <taxon>Alteromonadaceae</taxon>
        <taxon>Alteromonas/Salinimonas group</taxon>
        <taxon>Alteromonas</taxon>
    </lineage>
</organism>